<gene>
    <name evidence="1" type="ORF">CITCOLO1_LOCUS14491</name>
</gene>
<organism evidence="1 2">
    <name type="scientific">Citrullus colocynthis</name>
    <name type="common">colocynth</name>
    <dbReference type="NCBI Taxonomy" id="252529"/>
    <lineage>
        <taxon>Eukaryota</taxon>
        <taxon>Viridiplantae</taxon>
        <taxon>Streptophyta</taxon>
        <taxon>Embryophyta</taxon>
        <taxon>Tracheophyta</taxon>
        <taxon>Spermatophyta</taxon>
        <taxon>Magnoliopsida</taxon>
        <taxon>eudicotyledons</taxon>
        <taxon>Gunneridae</taxon>
        <taxon>Pentapetalae</taxon>
        <taxon>rosids</taxon>
        <taxon>fabids</taxon>
        <taxon>Cucurbitales</taxon>
        <taxon>Cucurbitaceae</taxon>
        <taxon>Benincaseae</taxon>
        <taxon>Citrullus</taxon>
    </lineage>
</organism>
<evidence type="ECO:0000313" key="1">
    <source>
        <dbReference type="EMBL" id="CAK9322346.1"/>
    </source>
</evidence>
<dbReference type="EMBL" id="OZ021739">
    <property type="protein sequence ID" value="CAK9322346.1"/>
    <property type="molecule type" value="Genomic_DNA"/>
</dbReference>
<proteinExistence type="predicted"/>
<sequence length="120" mass="13883">MVNKNIALEFSLRKRRKKKKKKNRNLHLTLPHNFCLTVSHLSLASSFLCRVLFSSSFLQHRRVSEHAAANRRPILRPLLISRRRPNRCRISLGSGCDPCDTNGVGNWQLSMLNFTLSLRM</sequence>
<dbReference type="Proteomes" id="UP001642487">
    <property type="component" value="Chromosome 5"/>
</dbReference>
<keyword evidence="2" id="KW-1185">Reference proteome</keyword>
<name>A0ABP0YS53_9ROSI</name>
<accession>A0ABP0YS53</accession>
<reference evidence="1 2" key="1">
    <citation type="submission" date="2024-03" db="EMBL/GenBank/DDBJ databases">
        <authorList>
            <person name="Gkanogiannis A."/>
            <person name="Becerra Lopez-Lavalle L."/>
        </authorList>
    </citation>
    <scope>NUCLEOTIDE SEQUENCE [LARGE SCALE GENOMIC DNA]</scope>
</reference>
<protein>
    <submittedName>
        <fullName evidence="1">Uncharacterized protein</fullName>
    </submittedName>
</protein>
<evidence type="ECO:0000313" key="2">
    <source>
        <dbReference type="Proteomes" id="UP001642487"/>
    </source>
</evidence>